<accession>A0ACC1PU39</accession>
<evidence type="ECO:0000313" key="2">
    <source>
        <dbReference type="Proteomes" id="UP001144978"/>
    </source>
</evidence>
<gene>
    <name evidence="1" type="ORF">NUW54_g6379</name>
</gene>
<dbReference type="EMBL" id="JANSHE010001694">
    <property type="protein sequence ID" value="KAJ3001506.1"/>
    <property type="molecule type" value="Genomic_DNA"/>
</dbReference>
<dbReference type="Proteomes" id="UP001144978">
    <property type="component" value="Unassembled WGS sequence"/>
</dbReference>
<proteinExistence type="predicted"/>
<comment type="caution">
    <text evidence="1">The sequence shown here is derived from an EMBL/GenBank/DDBJ whole genome shotgun (WGS) entry which is preliminary data.</text>
</comment>
<keyword evidence="2" id="KW-1185">Reference proteome</keyword>
<evidence type="ECO:0000313" key="1">
    <source>
        <dbReference type="EMBL" id="KAJ3001506.1"/>
    </source>
</evidence>
<organism evidence="1 2">
    <name type="scientific">Trametes sanguinea</name>
    <dbReference type="NCBI Taxonomy" id="158606"/>
    <lineage>
        <taxon>Eukaryota</taxon>
        <taxon>Fungi</taxon>
        <taxon>Dikarya</taxon>
        <taxon>Basidiomycota</taxon>
        <taxon>Agaricomycotina</taxon>
        <taxon>Agaricomycetes</taxon>
        <taxon>Polyporales</taxon>
        <taxon>Polyporaceae</taxon>
        <taxon>Trametes</taxon>
    </lineage>
</organism>
<protein>
    <submittedName>
        <fullName evidence="1">Uncharacterized protein</fullName>
    </submittedName>
</protein>
<name>A0ACC1PU39_9APHY</name>
<reference evidence="1" key="1">
    <citation type="submission" date="2022-08" db="EMBL/GenBank/DDBJ databases">
        <title>Genome Sequence of Pycnoporus sanguineus.</title>
        <authorList>
            <person name="Buettner E."/>
        </authorList>
    </citation>
    <scope>NUCLEOTIDE SEQUENCE</scope>
    <source>
        <strain evidence="1">CG-C14</strain>
    </source>
</reference>
<sequence>MPLASCGNAACFVSLLTGSTPALCIIFGHFSAGIGCILAPKALRAGCISPTEAIACLAAGSLYLWRYIVRNGRPRTLPPGPPGLPIIGNLLDVPTKQLAAGYRKLSDDYGDLVYLDAFGQPILVLGSHATAVDLLEKWSALYSDRLPTPMIQLTAADSSGY</sequence>